<name>J3MJ53_ORYBR</name>
<dbReference type="CDD" id="cd02947">
    <property type="entry name" value="TRX_family"/>
    <property type="match status" value="1"/>
</dbReference>
<dbReference type="Gramene" id="OB07G14350.1">
    <property type="protein sequence ID" value="OB07G14350.1"/>
    <property type="gene ID" value="OB07G14350"/>
</dbReference>
<dbReference type="Pfam" id="PF00085">
    <property type="entry name" value="Thioredoxin"/>
    <property type="match status" value="1"/>
</dbReference>
<evidence type="ECO:0000313" key="7">
    <source>
        <dbReference type="EnsemblPlants" id="OB07G14350.1"/>
    </source>
</evidence>
<dbReference type="eggNOG" id="KOG0907">
    <property type="taxonomic scope" value="Eukaryota"/>
</dbReference>
<evidence type="ECO:0000256" key="2">
    <source>
        <dbReference type="ARBA" id="ARBA00022982"/>
    </source>
</evidence>
<dbReference type="EnsemblPlants" id="OB07G14350.1">
    <property type="protein sequence ID" value="OB07G14350.1"/>
    <property type="gene ID" value="OB07G14350"/>
</dbReference>
<dbReference type="OMA" id="MFIMSSS"/>
<dbReference type="InterPro" id="IPR017937">
    <property type="entry name" value="Thioredoxin_CS"/>
</dbReference>
<dbReference type="PANTHER" id="PTHR10438:SF463">
    <property type="entry name" value="THIOREDOXIN"/>
    <property type="match status" value="1"/>
</dbReference>
<organism evidence="7">
    <name type="scientific">Oryza brachyantha</name>
    <name type="common">malo sina</name>
    <dbReference type="NCBI Taxonomy" id="4533"/>
    <lineage>
        <taxon>Eukaryota</taxon>
        <taxon>Viridiplantae</taxon>
        <taxon>Streptophyta</taxon>
        <taxon>Embryophyta</taxon>
        <taxon>Tracheophyta</taxon>
        <taxon>Spermatophyta</taxon>
        <taxon>Magnoliopsida</taxon>
        <taxon>Liliopsida</taxon>
        <taxon>Poales</taxon>
        <taxon>Poaceae</taxon>
        <taxon>BOP clade</taxon>
        <taxon>Oryzoideae</taxon>
        <taxon>Oryzeae</taxon>
        <taxon>Oryzinae</taxon>
        <taxon>Oryza</taxon>
    </lineage>
</organism>
<dbReference type="PANTHER" id="PTHR10438">
    <property type="entry name" value="THIOREDOXIN"/>
    <property type="match status" value="1"/>
</dbReference>
<evidence type="ECO:0000256" key="5">
    <source>
        <dbReference type="SAM" id="MobiDB-lite"/>
    </source>
</evidence>
<dbReference type="HOGENOM" id="CLU_090389_14_1_1"/>
<evidence type="ECO:0000256" key="1">
    <source>
        <dbReference type="ARBA" id="ARBA00022448"/>
    </source>
</evidence>
<accession>J3MJ53</accession>
<evidence type="ECO:0000313" key="8">
    <source>
        <dbReference type="Proteomes" id="UP000006038"/>
    </source>
</evidence>
<keyword evidence="4" id="KW-0676">Redox-active center</keyword>
<dbReference type="Proteomes" id="UP000006038">
    <property type="component" value="Chromosome 7"/>
</dbReference>
<dbReference type="FunFam" id="3.40.30.10:FF:000245">
    <property type="entry name" value="Thioredoxin"/>
    <property type="match status" value="1"/>
</dbReference>
<keyword evidence="1" id="KW-0813">Transport</keyword>
<dbReference type="PROSITE" id="PS00194">
    <property type="entry name" value="THIOREDOXIN_1"/>
    <property type="match status" value="1"/>
</dbReference>
<reference evidence="7" key="2">
    <citation type="submission" date="2013-04" db="UniProtKB">
        <authorList>
            <consortium name="EnsemblPlants"/>
        </authorList>
    </citation>
    <scope>IDENTIFICATION</scope>
</reference>
<dbReference type="STRING" id="4533.J3MJ53"/>
<keyword evidence="8" id="KW-1185">Reference proteome</keyword>
<feature type="region of interest" description="Disordered" evidence="5">
    <location>
        <begin position="1"/>
        <end position="36"/>
    </location>
</feature>
<dbReference type="PRINTS" id="PR00421">
    <property type="entry name" value="THIOREDOXIN"/>
</dbReference>
<dbReference type="InterPro" id="IPR013766">
    <property type="entry name" value="Thioredoxin_domain"/>
</dbReference>
<reference evidence="7" key="1">
    <citation type="journal article" date="2013" name="Nat. Commun.">
        <title>Whole-genome sequencing of Oryza brachyantha reveals mechanisms underlying Oryza genome evolution.</title>
        <authorList>
            <person name="Chen J."/>
            <person name="Huang Q."/>
            <person name="Gao D."/>
            <person name="Wang J."/>
            <person name="Lang Y."/>
            <person name="Liu T."/>
            <person name="Li B."/>
            <person name="Bai Z."/>
            <person name="Luis Goicoechea J."/>
            <person name="Liang C."/>
            <person name="Chen C."/>
            <person name="Zhang W."/>
            <person name="Sun S."/>
            <person name="Liao Y."/>
            <person name="Zhang X."/>
            <person name="Yang L."/>
            <person name="Song C."/>
            <person name="Wang M."/>
            <person name="Shi J."/>
            <person name="Liu G."/>
            <person name="Liu J."/>
            <person name="Zhou H."/>
            <person name="Zhou W."/>
            <person name="Yu Q."/>
            <person name="An N."/>
            <person name="Chen Y."/>
            <person name="Cai Q."/>
            <person name="Wang B."/>
            <person name="Liu B."/>
            <person name="Min J."/>
            <person name="Huang Y."/>
            <person name="Wu H."/>
            <person name="Li Z."/>
            <person name="Zhang Y."/>
            <person name="Yin Y."/>
            <person name="Song W."/>
            <person name="Jiang J."/>
            <person name="Jackson S.A."/>
            <person name="Wing R.A."/>
            <person name="Wang J."/>
            <person name="Chen M."/>
        </authorList>
    </citation>
    <scope>NUCLEOTIDE SEQUENCE [LARGE SCALE GENOMIC DNA]</scope>
    <source>
        <strain evidence="7">cv. IRGC 101232</strain>
    </source>
</reference>
<keyword evidence="3" id="KW-1015">Disulfide bond</keyword>
<protein>
    <recommendedName>
        <fullName evidence="6">Thioredoxin domain-containing protein</fullName>
    </recommendedName>
</protein>
<dbReference type="SUPFAM" id="SSF52833">
    <property type="entry name" value="Thioredoxin-like"/>
    <property type="match status" value="1"/>
</dbReference>
<dbReference type="AlphaFoldDB" id="J3MJ53"/>
<evidence type="ECO:0000256" key="4">
    <source>
        <dbReference type="ARBA" id="ARBA00023284"/>
    </source>
</evidence>
<feature type="domain" description="Thioredoxin" evidence="6">
    <location>
        <begin position="18"/>
        <end position="145"/>
    </location>
</feature>
<dbReference type="PROSITE" id="PS51352">
    <property type="entry name" value="THIOREDOXIN_2"/>
    <property type="match status" value="1"/>
</dbReference>
<dbReference type="InterPro" id="IPR036249">
    <property type="entry name" value="Thioredoxin-like_sf"/>
</dbReference>
<proteinExistence type="predicted"/>
<dbReference type="Gene3D" id="3.40.30.10">
    <property type="entry name" value="Glutaredoxin"/>
    <property type="match status" value="1"/>
</dbReference>
<dbReference type="InterPro" id="IPR050620">
    <property type="entry name" value="Thioredoxin_H-type-like"/>
</dbReference>
<sequence length="157" mass="16522">MGGVFSSKSKPAAGGEPSAVGGGPPQKSKPAAGGEPSAVVAVHSKAKWDELWEAHKTTTKLVVIDFSASWCGPCKMIEPVFKEMSGRFTDVVFLKVDVDELAEVARTWRVEAMPTFVLARGGEEVGRIVGANKDELERSINTFRSAAPSASAATAMA</sequence>
<evidence type="ECO:0000256" key="3">
    <source>
        <dbReference type="ARBA" id="ARBA00023157"/>
    </source>
</evidence>
<evidence type="ECO:0000259" key="6">
    <source>
        <dbReference type="PROSITE" id="PS51352"/>
    </source>
</evidence>
<keyword evidence="2" id="KW-0249">Electron transport</keyword>